<dbReference type="Proteomes" id="UP000726737">
    <property type="component" value="Unassembled WGS sequence"/>
</dbReference>
<comment type="caution">
    <text evidence="1">The sequence shown here is derived from an EMBL/GenBank/DDBJ whole genome shotgun (WGS) entry which is preliminary data.</text>
</comment>
<proteinExistence type="predicted"/>
<dbReference type="EMBL" id="JAAAJA010000571">
    <property type="protein sequence ID" value="KAG0251728.1"/>
    <property type="molecule type" value="Genomic_DNA"/>
</dbReference>
<dbReference type="OrthoDB" id="2420447at2759"/>
<dbReference type="AlphaFoldDB" id="A0A9P6PTK1"/>
<gene>
    <name evidence="1" type="ORF">BG011_007425</name>
</gene>
<keyword evidence="2" id="KW-1185">Reference proteome</keyword>
<sequence>MLIAHSVTRTDGTWFFSDNHYVGSLATELYSNQLPQNIHEENETSNDIRRSFLKKDGTNPLLKKIRDNFEASGAPAEIEGILRVHLELRRVLGLDQLPTSKRTQLPAPRIHPQYTQVRKKYLLYTKLLVVHDEAQILDDAFNGSFVSVTSGDSQRTLLSPDLHGFQDVEQSQLTLVTCGTSTGVNTISWVEGAGSGV</sequence>
<protein>
    <submittedName>
        <fullName evidence="1">Uncharacterized protein</fullName>
    </submittedName>
</protein>
<evidence type="ECO:0000313" key="2">
    <source>
        <dbReference type="Proteomes" id="UP000726737"/>
    </source>
</evidence>
<name>A0A9P6PTK1_9FUNG</name>
<reference evidence="1" key="1">
    <citation type="journal article" date="2020" name="Fungal Divers.">
        <title>Resolving the Mortierellaceae phylogeny through synthesis of multi-gene phylogenetics and phylogenomics.</title>
        <authorList>
            <person name="Vandepol N."/>
            <person name="Liber J."/>
            <person name="Desiro A."/>
            <person name="Na H."/>
            <person name="Kennedy M."/>
            <person name="Barry K."/>
            <person name="Grigoriev I.V."/>
            <person name="Miller A.N."/>
            <person name="O'Donnell K."/>
            <person name="Stajich J.E."/>
            <person name="Bonito G."/>
        </authorList>
    </citation>
    <scope>NUCLEOTIDE SEQUENCE</scope>
    <source>
        <strain evidence="1">KOD948</strain>
    </source>
</reference>
<evidence type="ECO:0000313" key="1">
    <source>
        <dbReference type="EMBL" id="KAG0251728.1"/>
    </source>
</evidence>
<accession>A0A9P6PTK1</accession>
<organism evidence="1 2">
    <name type="scientific">Mortierella polycephala</name>
    <dbReference type="NCBI Taxonomy" id="41804"/>
    <lineage>
        <taxon>Eukaryota</taxon>
        <taxon>Fungi</taxon>
        <taxon>Fungi incertae sedis</taxon>
        <taxon>Mucoromycota</taxon>
        <taxon>Mortierellomycotina</taxon>
        <taxon>Mortierellomycetes</taxon>
        <taxon>Mortierellales</taxon>
        <taxon>Mortierellaceae</taxon>
        <taxon>Mortierella</taxon>
    </lineage>
</organism>